<dbReference type="EMBL" id="CM041550">
    <property type="protein sequence ID" value="KAI3356451.1"/>
    <property type="molecule type" value="Genomic_DNA"/>
</dbReference>
<name>A0ACB8VLT3_9TELE</name>
<comment type="caution">
    <text evidence="1">The sequence shown here is derived from an EMBL/GenBank/DDBJ whole genome shotgun (WGS) entry which is preliminary data.</text>
</comment>
<evidence type="ECO:0000313" key="2">
    <source>
        <dbReference type="Proteomes" id="UP000831701"/>
    </source>
</evidence>
<proteinExistence type="predicted"/>
<keyword evidence="2" id="KW-1185">Reference proteome</keyword>
<evidence type="ECO:0000313" key="1">
    <source>
        <dbReference type="EMBL" id="KAI3356451.1"/>
    </source>
</evidence>
<organism evidence="1 2">
    <name type="scientific">Scortum barcoo</name>
    <name type="common">barcoo grunter</name>
    <dbReference type="NCBI Taxonomy" id="214431"/>
    <lineage>
        <taxon>Eukaryota</taxon>
        <taxon>Metazoa</taxon>
        <taxon>Chordata</taxon>
        <taxon>Craniata</taxon>
        <taxon>Vertebrata</taxon>
        <taxon>Euteleostomi</taxon>
        <taxon>Actinopterygii</taxon>
        <taxon>Neopterygii</taxon>
        <taxon>Teleostei</taxon>
        <taxon>Neoteleostei</taxon>
        <taxon>Acanthomorphata</taxon>
        <taxon>Eupercaria</taxon>
        <taxon>Centrarchiformes</taxon>
        <taxon>Terapontoidei</taxon>
        <taxon>Terapontidae</taxon>
        <taxon>Scortum</taxon>
    </lineage>
</organism>
<gene>
    <name evidence="1" type="ORF">L3Q82_017673</name>
</gene>
<protein>
    <submittedName>
        <fullName evidence="1">Uncharacterized protein</fullName>
    </submittedName>
</protein>
<sequence length="194" mass="21115">MLSKRQDCEAAEFPAGQVGALLQPLQLHSHLPPRLPKRLARHPLQAVQRGGEVAGGRKHSPSLLKSSPLSLGTLKSLSSRPNSSNQTRVGGPQAAYFCLTLSALLAHSSKLTCHPGINRTLRLVKRHFWWPSLDADVRGFVQACTICAMGKSSHKLLAGLLLPLPVPGYSLGFRHCPAPIEWEHSHPHHSGSFF</sequence>
<accession>A0ACB8VLT3</accession>
<dbReference type="Proteomes" id="UP000831701">
    <property type="component" value="Chromosome 20"/>
</dbReference>
<reference evidence="1" key="1">
    <citation type="submission" date="2022-04" db="EMBL/GenBank/DDBJ databases">
        <title>Jade perch genome.</title>
        <authorList>
            <person name="Chao B."/>
        </authorList>
    </citation>
    <scope>NUCLEOTIDE SEQUENCE</scope>
    <source>
        <strain evidence="1">CB-2022</strain>
    </source>
</reference>